<accession>A0A9P0F690</accession>
<evidence type="ECO:0000256" key="1">
    <source>
        <dbReference type="ARBA" id="ARBA00004123"/>
    </source>
</evidence>
<evidence type="ECO:0000256" key="8">
    <source>
        <dbReference type="ARBA" id="ARBA00023158"/>
    </source>
</evidence>
<gene>
    <name evidence="14" type="ORF">BEMITA_LOCUS12122</name>
</gene>
<evidence type="ECO:0000313" key="15">
    <source>
        <dbReference type="Proteomes" id="UP001152759"/>
    </source>
</evidence>
<feature type="domain" description="FHA" evidence="13">
    <location>
        <begin position="371"/>
        <end position="434"/>
    </location>
</feature>
<dbReference type="PROSITE" id="PS50006">
    <property type="entry name" value="FHA_DOMAIN"/>
    <property type="match status" value="1"/>
</dbReference>
<evidence type="ECO:0000256" key="7">
    <source>
        <dbReference type="ARBA" id="ARBA00023054"/>
    </source>
</evidence>
<organism evidence="14 15">
    <name type="scientific">Bemisia tabaci</name>
    <name type="common">Sweetpotato whitefly</name>
    <name type="synonym">Aleurodes tabaci</name>
    <dbReference type="NCBI Taxonomy" id="7038"/>
    <lineage>
        <taxon>Eukaryota</taxon>
        <taxon>Metazoa</taxon>
        <taxon>Ecdysozoa</taxon>
        <taxon>Arthropoda</taxon>
        <taxon>Hexapoda</taxon>
        <taxon>Insecta</taxon>
        <taxon>Pterygota</taxon>
        <taxon>Neoptera</taxon>
        <taxon>Paraneoptera</taxon>
        <taxon>Hemiptera</taxon>
        <taxon>Sternorrhyncha</taxon>
        <taxon>Aleyrodoidea</taxon>
        <taxon>Aleyrodidae</taxon>
        <taxon>Aleyrodinae</taxon>
        <taxon>Bemisia</taxon>
    </lineage>
</organism>
<feature type="compositionally biased region" description="Basic residues" evidence="12">
    <location>
        <begin position="10"/>
        <end position="31"/>
    </location>
</feature>
<feature type="compositionally biased region" description="Basic and acidic residues" evidence="12">
    <location>
        <begin position="314"/>
        <end position="324"/>
    </location>
</feature>
<comment type="function">
    <text evidence="11">Required for pre-mRNA splicing as component of the spliceosome. As a component of the minor spliceosome, involved in the splicing of U12-type introns in pre-mRNAs. Down-regulates NF-kappa-B signaling by competing with RELA for CREBBP/EP300 binding. Involved in the microRNA (miRNA) biogenesis. May be involved in cyclin-D1/CCND1 mRNA stability through the SNARP complex which associates with both the 3'end of the CCND1 gene and its mRNA.</text>
</comment>
<reference evidence="14" key="1">
    <citation type="submission" date="2021-12" db="EMBL/GenBank/DDBJ databases">
        <authorList>
            <person name="King R."/>
        </authorList>
    </citation>
    <scope>NUCLEOTIDE SEQUENCE</scope>
</reference>
<evidence type="ECO:0000256" key="11">
    <source>
        <dbReference type="ARBA" id="ARBA00055964"/>
    </source>
</evidence>
<sequence>MADNDYEYKRAHRHHHHHHRHHHRHKRHKVRSHADEPEEELYRHKKLCIDEVVEESYRHKRSYAVEPEEEPRRNKKSYADELEEEPRRHKKYYGDEPEEEPRRHKKSYADESEEEPRRHKKLYADEPEEEPRRHKKYRHEEPDEDPLKHRKLRYEELDVKREIPKHRPSTKIEEYTIPKVSSEFFFSHYRYLPVKSDDESDGHKRNLSDESDDESSGHKNPRSRSKEKEKDKIKEEKHKKEDKSKIREAANEDGVKVEEKEKDRKKEKHKEKKKKKEKKERSRWQDSDENQRNPAQIKQEPGVPEPPGNSNLSKFEEKSGKLAEDTNTYNGVVIKYSEPPEARKPKRRWRLYPFKGDQSLPILHIHRQSAFLLGRERRVCDIPIDHPSCSKQHAALQYRLVPFTRVDGRRAQRIRLYIIDLESANGTYVNNQRIEPKKYVELLEKDVIKFGFSSREYVLLHEHSQDSEDDDDAR</sequence>
<dbReference type="FunFam" id="2.60.200.20:FF:000008">
    <property type="entry name" value="smad nuclear-interacting protein 1"/>
    <property type="match status" value="1"/>
</dbReference>
<evidence type="ECO:0000256" key="4">
    <source>
        <dbReference type="ARBA" id="ARBA00022664"/>
    </source>
</evidence>
<keyword evidence="5" id="KW-0747">Spliceosome</keyword>
<dbReference type="Proteomes" id="UP001152759">
    <property type="component" value="Chromosome 7"/>
</dbReference>
<feature type="compositionally biased region" description="Basic residues" evidence="12">
    <location>
        <begin position="265"/>
        <end position="278"/>
    </location>
</feature>
<evidence type="ECO:0000256" key="2">
    <source>
        <dbReference type="ARBA" id="ARBA00022499"/>
    </source>
</evidence>
<protein>
    <recommendedName>
        <fullName evidence="13">FHA domain-containing protein</fullName>
    </recommendedName>
</protein>
<keyword evidence="10" id="KW-0539">Nucleus</keyword>
<dbReference type="PANTHER" id="PTHR23308">
    <property type="entry name" value="NUCLEAR INHIBITOR OF PROTEIN PHOSPHATASE-1"/>
    <property type="match status" value="1"/>
</dbReference>
<dbReference type="InterPro" id="IPR008984">
    <property type="entry name" value="SMAD_FHA_dom_sf"/>
</dbReference>
<evidence type="ECO:0000256" key="6">
    <source>
        <dbReference type="ARBA" id="ARBA00022843"/>
    </source>
</evidence>
<dbReference type="Pfam" id="PF00498">
    <property type="entry name" value="FHA"/>
    <property type="match status" value="1"/>
</dbReference>
<feature type="region of interest" description="Disordered" evidence="12">
    <location>
        <begin position="1"/>
        <end position="178"/>
    </location>
</feature>
<keyword evidence="8" id="KW-0943">RNA-mediated gene silencing</keyword>
<dbReference type="AlphaFoldDB" id="A0A9P0F690"/>
<keyword evidence="7" id="KW-0175">Coiled coil</keyword>
<evidence type="ECO:0000259" key="13">
    <source>
        <dbReference type="PROSITE" id="PS50006"/>
    </source>
</evidence>
<evidence type="ECO:0000256" key="10">
    <source>
        <dbReference type="ARBA" id="ARBA00023242"/>
    </source>
</evidence>
<keyword evidence="2" id="KW-1017">Isopeptide bond</keyword>
<name>A0A9P0F690_BEMTA</name>
<feature type="region of interest" description="Disordered" evidence="12">
    <location>
        <begin position="193"/>
        <end position="326"/>
    </location>
</feature>
<keyword evidence="3" id="KW-0597">Phosphoprotein</keyword>
<dbReference type="SMART" id="SM00240">
    <property type="entry name" value="FHA"/>
    <property type="match status" value="1"/>
</dbReference>
<keyword evidence="4" id="KW-0507">mRNA processing</keyword>
<feature type="compositionally biased region" description="Basic and acidic residues" evidence="12">
    <location>
        <begin position="138"/>
        <end position="162"/>
    </location>
</feature>
<evidence type="ECO:0000313" key="14">
    <source>
        <dbReference type="EMBL" id="CAH0393759.1"/>
    </source>
</evidence>
<dbReference type="GO" id="GO:0031047">
    <property type="term" value="P:regulatory ncRNA-mediated gene silencing"/>
    <property type="evidence" value="ECO:0007669"/>
    <property type="project" value="UniProtKB-KW"/>
</dbReference>
<evidence type="ECO:0000256" key="12">
    <source>
        <dbReference type="SAM" id="MobiDB-lite"/>
    </source>
</evidence>
<keyword evidence="9" id="KW-0508">mRNA splicing</keyword>
<dbReference type="EMBL" id="OU963868">
    <property type="protein sequence ID" value="CAH0393759.1"/>
    <property type="molecule type" value="Genomic_DNA"/>
</dbReference>
<dbReference type="GO" id="GO:0005681">
    <property type="term" value="C:spliceosomal complex"/>
    <property type="evidence" value="ECO:0007669"/>
    <property type="project" value="UniProtKB-KW"/>
</dbReference>
<feature type="compositionally biased region" description="Basic and acidic residues" evidence="12">
    <location>
        <begin position="224"/>
        <end position="264"/>
    </location>
</feature>
<proteinExistence type="predicted"/>
<comment type="subcellular location">
    <subcellularLocation>
        <location evidence="1">Nucleus</location>
    </subcellularLocation>
</comment>
<dbReference type="Gene3D" id="2.60.200.20">
    <property type="match status" value="1"/>
</dbReference>
<dbReference type="InterPro" id="IPR000253">
    <property type="entry name" value="FHA_dom"/>
</dbReference>
<keyword evidence="15" id="KW-1185">Reference proteome</keyword>
<keyword evidence="6" id="KW-0832">Ubl conjugation</keyword>
<evidence type="ECO:0000256" key="9">
    <source>
        <dbReference type="ARBA" id="ARBA00023187"/>
    </source>
</evidence>
<dbReference type="GO" id="GO:0008380">
    <property type="term" value="P:RNA splicing"/>
    <property type="evidence" value="ECO:0007669"/>
    <property type="project" value="UniProtKB-KW"/>
</dbReference>
<dbReference type="InterPro" id="IPR050923">
    <property type="entry name" value="Cell_Proc_Reg/RNA_Proc"/>
</dbReference>
<evidence type="ECO:0000256" key="3">
    <source>
        <dbReference type="ARBA" id="ARBA00022553"/>
    </source>
</evidence>
<feature type="compositionally biased region" description="Basic and acidic residues" evidence="12">
    <location>
        <begin position="279"/>
        <end position="291"/>
    </location>
</feature>
<feature type="compositionally biased region" description="Basic and acidic residues" evidence="12">
    <location>
        <begin position="195"/>
        <end position="208"/>
    </location>
</feature>
<evidence type="ECO:0000256" key="5">
    <source>
        <dbReference type="ARBA" id="ARBA00022728"/>
    </source>
</evidence>
<dbReference type="GO" id="GO:0006397">
    <property type="term" value="P:mRNA processing"/>
    <property type="evidence" value="ECO:0007669"/>
    <property type="project" value="UniProtKB-KW"/>
</dbReference>
<dbReference type="SUPFAM" id="SSF49879">
    <property type="entry name" value="SMAD/FHA domain"/>
    <property type="match status" value="1"/>
</dbReference>